<feature type="compositionally biased region" description="Polar residues" evidence="4">
    <location>
        <begin position="95"/>
        <end position="107"/>
    </location>
</feature>
<feature type="region of interest" description="Disordered" evidence="4">
    <location>
        <begin position="95"/>
        <end position="114"/>
    </location>
</feature>
<sequence>MSTKASPASENGTLRPVAVGRTVQKTSPRVPDVVTAGWSVHMRELERYWSMKREYLRELERKAKALDSQYLPSASHAFKQPAKNKNQEYTGHQATTSANLEPGNNSLDGDDDDDFEDAEPLFESFTHLRLNRPSTSFQGPASSDAFLRNVGKFTGLGDEHDGLDIDPSLCEPVTLPSKKRAFSPHIRLPPLHVARRLFVAQYSFIGPIFAFTESKQEFNEFLLKAYSGLPDPADREGCLKYAKLLLILAFGQMYSVNQWVDFRGPPGFAYFSESLSLLPETHEDGSLLCVETLALAGYFLQNMNKRDAAFQFIGRALRMAISLGLHHEVQTISNTASRPPQLELMDDAAQEHRRRAWWSVYSLDRILSVKSGNPITIQDEDIGVRLPSRLPSEPEYCPAIVLRQYTKLSTILGEIHKKIYHKTNRAETKSGKTLMASVQRILINLSNWESELPSGLRFDPDRLSIGRESVSTLAHYYQCINMTIRPLLFHVVKERLALIRKRPEARIKETDWKTGFSQTTVKVIEMCIGAALDSINIMIIASTKDLVATYGYMDGEHIFSATIVLVMVCAAFPTNAANMSAMNTGLGLLRTMSERGNTHMGARYEVLLRLLAAVMPDDYSVTISAATPPPHLALFLAPPADPSAFLAAAASLGGAGSADANTYPPRFPAMDIQTLSEPFYDEGGAARMDFGLWEEGFAYPTMDLDLDLAGQQPCTDLTSDGGFGH</sequence>
<dbReference type="InterPro" id="IPR051127">
    <property type="entry name" value="Fungal_SecMet_Regulators"/>
</dbReference>
<evidence type="ECO:0000256" key="2">
    <source>
        <dbReference type="ARBA" id="ARBA00023163"/>
    </source>
</evidence>
<accession>A0A2H4S834</accession>
<keyword evidence="3" id="KW-0539">Nucleus</keyword>
<gene>
    <name evidence="6" type="ORF">A9K55_002725</name>
</gene>
<keyword evidence="1" id="KW-0805">Transcription regulation</keyword>
<feature type="compositionally biased region" description="Polar residues" evidence="4">
    <location>
        <begin position="1"/>
        <end position="12"/>
    </location>
</feature>
<organism evidence="6 7">
    <name type="scientific">Cordyceps militaris</name>
    <name type="common">Caterpillar fungus</name>
    <name type="synonym">Clavaria militaris</name>
    <dbReference type="NCBI Taxonomy" id="73501"/>
    <lineage>
        <taxon>Eukaryota</taxon>
        <taxon>Fungi</taxon>
        <taxon>Dikarya</taxon>
        <taxon>Ascomycota</taxon>
        <taxon>Pezizomycotina</taxon>
        <taxon>Sordariomycetes</taxon>
        <taxon>Hypocreomycetidae</taxon>
        <taxon>Hypocreales</taxon>
        <taxon>Cordycipitaceae</taxon>
        <taxon>Cordyceps</taxon>
    </lineage>
</organism>
<dbReference type="GO" id="GO:0006351">
    <property type="term" value="P:DNA-templated transcription"/>
    <property type="evidence" value="ECO:0007669"/>
    <property type="project" value="InterPro"/>
</dbReference>
<dbReference type="GO" id="GO:0008270">
    <property type="term" value="F:zinc ion binding"/>
    <property type="evidence" value="ECO:0007669"/>
    <property type="project" value="InterPro"/>
</dbReference>
<feature type="domain" description="Xylanolytic transcriptional activator regulatory" evidence="5">
    <location>
        <begin position="309"/>
        <end position="393"/>
    </location>
</feature>
<name>A0A2H4S834_CORMI</name>
<evidence type="ECO:0000313" key="7">
    <source>
        <dbReference type="Proteomes" id="UP000323067"/>
    </source>
</evidence>
<dbReference type="VEuPathDB" id="FungiDB:A9K55_002725"/>
<dbReference type="Proteomes" id="UP000323067">
    <property type="component" value="Chromosome iv"/>
</dbReference>
<dbReference type="InterPro" id="IPR007219">
    <property type="entry name" value="XnlR_reg_dom"/>
</dbReference>
<dbReference type="VEuPathDB" id="FungiDB:CCM_05362"/>
<dbReference type="PANTHER" id="PTHR47424:SF6">
    <property type="entry name" value="PROLINE UTILIZATION TRANS-ACTIVATOR"/>
    <property type="match status" value="1"/>
</dbReference>
<dbReference type="PANTHER" id="PTHR47424">
    <property type="entry name" value="REGULATORY PROTEIN GAL4"/>
    <property type="match status" value="1"/>
</dbReference>
<dbReference type="AlphaFoldDB" id="A0A2H4S834"/>
<keyword evidence="2" id="KW-0804">Transcription</keyword>
<dbReference type="EMBL" id="CP023322">
    <property type="protein sequence ID" value="ATY59276.1"/>
    <property type="molecule type" value="Genomic_DNA"/>
</dbReference>
<evidence type="ECO:0000259" key="5">
    <source>
        <dbReference type="SMART" id="SM00906"/>
    </source>
</evidence>
<dbReference type="OrthoDB" id="3266505at2759"/>
<dbReference type="SMART" id="SM00906">
    <property type="entry name" value="Fungal_trans"/>
    <property type="match status" value="1"/>
</dbReference>
<dbReference type="CDD" id="cd12148">
    <property type="entry name" value="fungal_TF_MHR"/>
    <property type="match status" value="1"/>
</dbReference>
<feature type="region of interest" description="Disordered" evidence="4">
    <location>
        <begin position="1"/>
        <end position="27"/>
    </location>
</feature>
<reference evidence="6 7" key="1">
    <citation type="journal article" date="2017" name="BMC Genomics">
        <title>Chromosome level assembly and secondary metabolite potential of the parasitic fungus Cordyceps militaris.</title>
        <authorList>
            <person name="Kramer G.J."/>
            <person name="Nodwell J.R."/>
        </authorList>
    </citation>
    <scope>NUCLEOTIDE SEQUENCE [LARGE SCALE GENOMIC DNA]</scope>
    <source>
        <strain evidence="6 7">ATCC 34164</strain>
    </source>
</reference>
<proteinExistence type="predicted"/>
<evidence type="ECO:0000313" key="6">
    <source>
        <dbReference type="EMBL" id="ATY59276.1"/>
    </source>
</evidence>
<evidence type="ECO:0000256" key="4">
    <source>
        <dbReference type="SAM" id="MobiDB-lite"/>
    </source>
</evidence>
<dbReference type="Pfam" id="PF04082">
    <property type="entry name" value="Fungal_trans"/>
    <property type="match status" value="1"/>
</dbReference>
<protein>
    <submittedName>
        <fullName evidence="6">C6 transcription factor</fullName>
    </submittedName>
</protein>
<evidence type="ECO:0000256" key="1">
    <source>
        <dbReference type="ARBA" id="ARBA00023015"/>
    </source>
</evidence>
<dbReference type="GO" id="GO:0003677">
    <property type="term" value="F:DNA binding"/>
    <property type="evidence" value="ECO:0007669"/>
    <property type="project" value="InterPro"/>
</dbReference>
<evidence type="ECO:0000256" key="3">
    <source>
        <dbReference type="ARBA" id="ARBA00023242"/>
    </source>
</evidence>